<feature type="transmembrane region" description="Helical" evidence="8">
    <location>
        <begin position="692"/>
        <end position="711"/>
    </location>
</feature>
<feature type="region of interest" description="Disordered" evidence="7">
    <location>
        <begin position="382"/>
        <end position="408"/>
    </location>
</feature>
<proteinExistence type="inferred from homology"/>
<evidence type="ECO:0000256" key="6">
    <source>
        <dbReference type="ARBA" id="ARBA00023136"/>
    </source>
</evidence>
<dbReference type="RefSeq" id="XP_009033304.1">
    <property type="nucleotide sequence ID" value="XM_009035056.1"/>
</dbReference>
<dbReference type="InterPro" id="IPR001734">
    <property type="entry name" value="Na/solute_symporter"/>
</dbReference>
<feature type="transmembrane region" description="Helical" evidence="8">
    <location>
        <begin position="723"/>
        <end position="744"/>
    </location>
</feature>
<feature type="region of interest" description="Disordered" evidence="7">
    <location>
        <begin position="566"/>
        <end position="640"/>
    </location>
</feature>
<comment type="subcellular location">
    <subcellularLocation>
        <location evidence="1">Membrane</location>
        <topology evidence="1">Multi-pass membrane protein</topology>
    </subcellularLocation>
</comment>
<dbReference type="InterPro" id="IPR050277">
    <property type="entry name" value="Sodium:Solute_Symporter"/>
</dbReference>
<feature type="transmembrane region" description="Helical" evidence="8">
    <location>
        <begin position="884"/>
        <end position="901"/>
    </location>
</feature>
<dbReference type="Pfam" id="PF00474">
    <property type="entry name" value="SSF"/>
    <property type="match status" value="1"/>
</dbReference>
<dbReference type="eggNOG" id="ENOG502QU2F">
    <property type="taxonomic scope" value="Eukaryota"/>
</dbReference>
<name>F0XY39_AURAN</name>
<keyword evidence="11" id="KW-1185">Reference proteome</keyword>
<evidence type="ECO:0000259" key="9">
    <source>
        <dbReference type="PROSITE" id="PS50021"/>
    </source>
</evidence>
<feature type="compositionally biased region" description="Low complexity" evidence="7">
    <location>
        <begin position="617"/>
        <end position="626"/>
    </location>
</feature>
<dbReference type="PROSITE" id="PS50021">
    <property type="entry name" value="CH"/>
    <property type="match status" value="1"/>
</dbReference>
<accession>F0XY39</accession>
<feature type="domain" description="Calponin-homology (CH)" evidence="9">
    <location>
        <begin position="15"/>
        <end position="141"/>
    </location>
</feature>
<dbReference type="PANTHER" id="PTHR48086:SF10">
    <property type="entry name" value="AGR155CP"/>
    <property type="match status" value="1"/>
</dbReference>
<protein>
    <recommendedName>
        <fullName evidence="9">Calponin-homology (CH) domain-containing protein</fullName>
    </recommendedName>
</protein>
<dbReference type="Pfam" id="PF00307">
    <property type="entry name" value="CH"/>
    <property type="match status" value="1"/>
</dbReference>
<feature type="transmembrane region" description="Helical" evidence="8">
    <location>
        <begin position="774"/>
        <end position="795"/>
    </location>
</feature>
<dbReference type="GeneID" id="20223437"/>
<feature type="compositionally biased region" description="Pro residues" evidence="7">
    <location>
        <begin position="591"/>
        <end position="616"/>
    </location>
</feature>
<keyword evidence="5 8" id="KW-1133">Transmembrane helix</keyword>
<evidence type="ECO:0000256" key="2">
    <source>
        <dbReference type="ARBA" id="ARBA00006434"/>
    </source>
</evidence>
<feature type="transmembrane region" description="Helical" evidence="8">
    <location>
        <begin position="1138"/>
        <end position="1159"/>
    </location>
</feature>
<dbReference type="KEGG" id="aaf:AURANDRAFT_61365"/>
<evidence type="ECO:0000256" key="4">
    <source>
        <dbReference type="ARBA" id="ARBA00022692"/>
    </source>
</evidence>
<dbReference type="InParanoid" id="F0XY39"/>
<feature type="transmembrane region" description="Helical" evidence="8">
    <location>
        <begin position="922"/>
        <end position="945"/>
    </location>
</feature>
<dbReference type="OrthoDB" id="6132759at2759"/>
<dbReference type="Proteomes" id="UP000002729">
    <property type="component" value="Unassembled WGS sequence"/>
</dbReference>
<dbReference type="EMBL" id="GL833121">
    <property type="protein sequence ID" value="EGB12234.1"/>
    <property type="molecule type" value="Genomic_DNA"/>
</dbReference>
<feature type="transmembrane region" description="Helical" evidence="8">
    <location>
        <begin position="972"/>
        <end position="992"/>
    </location>
</feature>
<dbReference type="AlphaFoldDB" id="F0XY39"/>
<sequence length="1212" mass="130681">MSNRRQSVASQLQSERDCRRWAGWMNGRLEGAIAAAELAAIGAEEFAARLRSGVVLWMLLETFADPKELLPAGRQAPRGLREGRRRHREPSRIEAVDNLNCVFGALARLGVNHTGIGPLDVADAKTELVLGLVWSIVAHVVARERGPVLLWARASAEESPLSAATIVPRLLRDLDDAARAALDGRGDLASALAYAERRWGVAPLFDADDANVDERCLVAYLAELKKRAEEAEARERAALARVAERRDALAREDRDAAVAAAAARGFLDASLDGAKARDAAVRDALAERDAAVTSKVVAAAVSTAVDAAIAEERRAAAAALAAATDSVRTEERTAGLAALQELADGHRAEKRAAIEAAAARLGAKHGEALRLMQSQAEEAIAKSRDDALAEAAEAPPPQSPGLPDEHASSAALAKLAEASEGTVAYSAAAFAALKTTMEYLKGHAVSLHRRESSKLLKALDRADDGVARAKLFKHAHLKVKEVVVRVTRSNQRSGRHWEPFHGDASFATVQPHELALILTHLRNLAVAYDNMTADEKRELTTVRELVVNLDWLCALAKHCVASDERRYADRERRLDREPRARVDRAGDGAAPPAPPFSPRRNPPASPAARAPPPPPAARRTASSPSPYAQSRRRADEAQPYTVPEGGAMGILFGVLCLTGLLCVAGIVLDKGSTFKDVLRPGDGFLSARGQSAWYSIALSFFASGMGAWIVYGTTEMGATRPISWWGVIGYSTASAFPAVLLCWLGPRIKTVVGAASGFSATDFALSRYGRLMHLHVCCISCFYMYIYMVAELTSIGNVYATLVGKSVAGDDSENFTTKIAICVALFTWAYTALAGLPASILTDKFQGVVITCVVIMLLVATTTLKSNEVSKQEYDDATGWFSKGFEALVTLWIAICSAELFNQGNWQRVWAARSDKDMKIGFLAGAVLVTLVMLFFGVMGTIAYARDRESYDTWQKLAYLSFFDLLRNLPRFWHYVTLALLTTLAASSLDTLQNGIASVLSRDLLKQKLNTNWSRLVVVGFNIAAIIQASDRFEVVPLFLVADLVCATAVFPLFLGLWTDDLVVGPLTIPAPTELGAFLGALAGIAAVMVNGEINDVNKAVNPYTGKVYDKSAFAYFWGINSKSDGSPYECALCGTKLMVTFIVVPLVSAAATVIFSYVDVYVGGDKAKQPFIIVPRLDGDDDALLPAKDLELDAIQVADDEKKSPEEELMN</sequence>
<evidence type="ECO:0000256" key="8">
    <source>
        <dbReference type="SAM" id="Phobius"/>
    </source>
</evidence>
<evidence type="ECO:0000256" key="3">
    <source>
        <dbReference type="ARBA" id="ARBA00022448"/>
    </source>
</evidence>
<dbReference type="SUPFAM" id="SSF47576">
    <property type="entry name" value="Calponin-homology domain, CH-domain"/>
    <property type="match status" value="1"/>
</dbReference>
<comment type="similarity">
    <text evidence="2">Belongs to the sodium:solute symporter (SSF) (TC 2.A.21) family.</text>
</comment>
<dbReference type="GO" id="GO:0005886">
    <property type="term" value="C:plasma membrane"/>
    <property type="evidence" value="ECO:0007669"/>
    <property type="project" value="TreeGrafter"/>
</dbReference>
<dbReference type="InterPro" id="IPR038377">
    <property type="entry name" value="Na/Glc_symporter_sf"/>
</dbReference>
<dbReference type="PROSITE" id="PS50283">
    <property type="entry name" value="NA_SOLUT_SYMP_3"/>
    <property type="match status" value="1"/>
</dbReference>
<organism evidence="11">
    <name type="scientific">Aureococcus anophagefferens</name>
    <name type="common">Harmful bloom alga</name>
    <dbReference type="NCBI Taxonomy" id="44056"/>
    <lineage>
        <taxon>Eukaryota</taxon>
        <taxon>Sar</taxon>
        <taxon>Stramenopiles</taxon>
        <taxon>Ochrophyta</taxon>
        <taxon>Pelagophyceae</taxon>
        <taxon>Pelagomonadales</taxon>
        <taxon>Pelagomonadaceae</taxon>
        <taxon>Aureococcus</taxon>
    </lineage>
</organism>
<feature type="transmembrane region" description="Helical" evidence="8">
    <location>
        <begin position="845"/>
        <end position="864"/>
    </location>
</feature>
<feature type="transmembrane region" description="Helical" evidence="8">
    <location>
        <begin position="1036"/>
        <end position="1059"/>
    </location>
</feature>
<evidence type="ECO:0000256" key="1">
    <source>
        <dbReference type="ARBA" id="ARBA00004141"/>
    </source>
</evidence>
<feature type="transmembrane region" description="Helical" evidence="8">
    <location>
        <begin position="1071"/>
        <end position="1090"/>
    </location>
</feature>
<keyword evidence="4 8" id="KW-0812">Transmembrane</keyword>
<evidence type="ECO:0000313" key="10">
    <source>
        <dbReference type="EMBL" id="EGB12234.1"/>
    </source>
</evidence>
<feature type="compositionally biased region" description="Basic and acidic residues" evidence="7">
    <location>
        <begin position="566"/>
        <end position="586"/>
    </location>
</feature>
<evidence type="ECO:0000313" key="11">
    <source>
        <dbReference type="Proteomes" id="UP000002729"/>
    </source>
</evidence>
<gene>
    <name evidence="10" type="ORF">AURANDRAFT_61365</name>
</gene>
<dbReference type="PANTHER" id="PTHR48086">
    <property type="entry name" value="SODIUM/PROLINE SYMPORTER-RELATED"/>
    <property type="match status" value="1"/>
</dbReference>
<dbReference type="Gene3D" id="1.20.1730.10">
    <property type="entry name" value="Sodium/glucose cotransporter"/>
    <property type="match status" value="1"/>
</dbReference>
<dbReference type="GO" id="GO:0015606">
    <property type="term" value="F:spermidine transmembrane transporter activity"/>
    <property type="evidence" value="ECO:0007669"/>
    <property type="project" value="TreeGrafter"/>
</dbReference>
<reference evidence="10 11" key="1">
    <citation type="journal article" date="2011" name="Proc. Natl. Acad. Sci. U.S.A.">
        <title>Niche of harmful alga Aureococcus anophagefferens revealed through ecogenomics.</title>
        <authorList>
            <person name="Gobler C.J."/>
            <person name="Berry D.L."/>
            <person name="Dyhrman S.T."/>
            <person name="Wilhelm S.W."/>
            <person name="Salamov A."/>
            <person name="Lobanov A.V."/>
            <person name="Zhang Y."/>
            <person name="Collier J.L."/>
            <person name="Wurch L.L."/>
            <person name="Kustka A.B."/>
            <person name="Dill B.D."/>
            <person name="Shah M."/>
            <person name="VerBerkmoes N.C."/>
            <person name="Kuo A."/>
            <person name="Terry A."/>
            <person name="Pangilinan J."/>
            <person name="Lindquist E.A."/>
            <person name="Lucas S."/>
            <person name="Paulsen I.T."/>
            <person name="Hattenrath-Lehmann T.K."/>
            <person name="Talmage S.C."/>
            <person name="Walker E.A."/>
            <person name="Koch F."/>
            <person name="Burson A.M."/>
            <person name="Marcoval M.A."/>
            <person name="Tang Y.Z."/>
            <person name="Lecleir G.R."/>
            <person name="Coyne K.J."/>
            <person name="Berg G.M."/>
            <person name="Bertrand E.M."/>
            <person name="Saito M.A."/>
            <person name="Gladyshev V.N."/>
            <person name="Grigoriev I.V."/>
        </authorList>
    </citation>
    <scope>NUCLEOTIDE SEQUENCE [LARGE SCALE GENOMIC DNA]</scope>
    <source>
        <strain evidence="11">CCMP 1984</strain>
    </source>
</reference>
<dbReference type="Gene3D" id="1.10.418.10">
    <property type="entry name" value="Calponin-like domain"/>
    <property type="match status" value="1"/>
</dbReference>
<feature type="transmembrane region" description="Helical" evidence="8">
    <location>
        <begin position="815"/>
        <end position="833"/>
    </location>
</feature>
<dbReference type="InterPro" id="IPR001715">
    <property type="entry name" value="CH_dom"/>
</dbReference>
<feature type="transmembrane region" description="Helical" evidence="8">
    <location>
        <begin position="647"/>
        <end position="668"/>
    </location>
</feature>
<dbReference type="InterPro" id="IPR036872">
    <property type="entry name" value="CH_dom_sf"/>
</dbReference>
<keyword evidence="3" id="KW-0813">Transport</keyword>
<evidence type="ECO:0000256" key="7">
    <source>
        <dbReference type="SAM" id="MobiDB-lite"/>
    </source>
</evidence>
<keyword evidence="6 8" id="KW-0472">Membrane</keyword>
<evidence type="ECO:0000256" key="5">
    <source>
        <dbReference type="ARBA" id="ARBA00022989"/>
    </source>
</evidence>